<dbReference type="GO" id="GO:0016787">
    <property type="term" value="F:hydrolase activity"/>
    <property type="evidence" value="ECO:0007669"/>
    <property type="project" value="UniProtKB-KW"/>
</dbReference>
<organism evidence="3 4">
    <name type="scientific">Cytobacillus kochii</name>
    <dbReference type="NCBI Taxonomy" id="859143"/>
    <lineage>
        <taxon>Bacteria</taxon>
        <taxon>Bacillati</taxon>
        <taxon>Bacillota</taxon>
        <taxon>Bacilli</taxon>
        <taxon>Bacillales</taxon>
        <taxon>Bacillaceae</taxon>
        <taxon>Cytobacillus</taxon>
    </lineage>
</organism>
<name>A0A248TDS2_9BACI</name>
<dbReference type="InterPro" id="IPR000073">
    <property type="entry name" value="AB_hydrolase_1"/>
</dbReference>
<reference evidence="3 4" key="1">
    <citation type="submission" date="2017-08" db="EMBL/GenBank/DDBJ databases">
        <title>Complete Genome Sequence of Bacillus kochii Oregon-R-modENCODE STRAIN BDGP4, isolated from Drosophila melanogaster gut.</title>
        <authorList>
            <person name="Wan K.H."/>
            <person name="Yu C."/>
            <person name="Park S."/>
            <person name="Hammonds A.S."/>
            <person name="Booth B.W."/>
            <person name="Celniker S.E."/>
        </authorList>
    </citation>
    <scope>NUCLEOTIDE SEQUENCE [LARGE SCALE GENOMIC DNA]</scope>
    <source>
        <strain evidence="3 4">BDGP4</strain>
    </source>
</reference>
<keyword evidence="1 3" id="KW-0378">Hydrolase</keyword>
<keyword evidence="4" id="KW-1185">Reference proteome</keyword>
<dbReference type="Pfam" id="PF00561">
    <property type="entry name" value="Abhydrolase_1"/>
    <property type="match status" value="1"/>
</dbReference>
<evidence type="ECO:0000313" key="3">
    <source>
        <dbReference type="EMBL" id="ASV66313.1"/>
    </source>
</evidence>
<dbReference type="PRINTS" id="PR00111">
    <property type="entry name" value="ABHYDROLASE"/>
</dbReference>
<dbReference type="InterPro" id="IPR050266">
    <property type="entry name" value="AB_hydrolase_sf"/>
</dbReference>
<proteinExistence type="predicted"/>
<evidence type="ECO:0000259" key="2">
    <source>
        <dbReference type="Pfam" id="PF00561"/>
    </source>
</evidence>
<dbReference type="PANTHER" id="PTHR43798">
    <property type="entry name" value="MONOACYLGLYCEROL LIPASE"/>
    <property type="match status" value="1"/>
</dbReference>
<dbReference type="OrthoDB" id="9773293at2"/>
<sequence length="272" mass="31246">MEVDDVTIMKLSDGTSIYFEDVGNGEPVIFIHGVWMSGRFFEKQIEYFKTDYRVLIPDLRGHGQSEKIHHGHTIAQYAEDIRQFITNLKLENVTLVGWSMGAFVIWEYLKLFGDKHIKSTVIVDELASDFKWPDFSIGAFDMETLTSFMREVQRDQKAFLKGFIPLMFKKELSLSELDWMLEETTRLPASVASAILFDQSVVDYRSSLPDYDIPTLLCFGKEEKLIPVAAGKHLLNALPNAKLHIFEESCHCPFLEETDVFNKIVDNYIKGL</sequence>
<evidence type="ECO:0000313" key="4">
    <source>
        <dbReference type="Proteomes" id="UP000215137"/>
    </source>
</evidence>
<accession>A0A248TDS2</accession>
<dbReference type="EMBL" id="CP022983">
    <property type="protein sequence ID" value="ASV66313.1"/>
    <property type="molecule type" value="Genomic_DNA"/>
</dbReference>
<dbReference type="GO" id="GO:0016020">
    <property type="term" value="C:membrane"/>
    <property type="evidence" value="ECO:0007669"/>
    <property type="project" value="TreeGrafter"/>
</dbReference>
<protein>
    <submittedName>
        <fullName evidence="3">Alpha/beta hydrolase</fullName>
    </submittedName>
</protein>
<dbReference type="InterPro" id="IPR029058">
    <property type="entry name" value="AB_hydrolase_fold"/>
</dbReference>
<evidence type="ECO:0000256" key="1">
    <source>
        <dbReference type="ARBA" id="ARBA00022801"/>
    </source>
</evidence>
<dbReference type="PANTHER" id="PTHR43798:SF31">
    <property type="entry name" value="AB HYDROLASE SUPERFAMILY PROTEIN YCLE"/>
    <property type="match status" value="1"/>
</dbReference>
<dbReference type="AlphaFoldDB" id="A0A248TDS2"/>
<gene>
    <name evidence="3" type="ORF">CKF48_02535</name>
</gene>
<feature type="domain" description="AB hydrolase-1" evidence="2">
    <location>
        <begin position="27"/>
        <end position="135"/>
    </location>
</feature>
<dbReference type="KEGG" id="bko:CKF48_02535"/>
<dbReference type="Gene3D" id="3.40.50.1820">
    <property type="entry name" value="alpha/beta hydrolase"/>
    <property type="match status" value="1"/>
</dbReference>
<dbReference type="Proteomes" id="UP000215137">
    <property type="component" value="Chromosome"/>
</dbReference>
<dbReference type="SUPFAM" id="SSF53474">
    <property type="entry name" value="alpha/beta-Hydrolases"/>
    <property type="match status" value="1"/>
</dbReference>